<dbReference type="SUPFAM" id="SSF53850">
    <property type="entry name" value="Periplasmic binding protein-like II"/>
    <property type="match status" value="1"/>
</dbReference>
<keyword evidence="4" id="KW-0732">Signal</keyword>
<protein>
    <submittedName>
        <fullName evidence="6">ABC transporter substrate-binding protein</fullName>
    </submittedName>
</protein>
<dbReference type="Pfam" id="PF00496">
    <property type="entry name" value="SBP_bac_5"/>
    <property type="match status" value="1"/>
</dbReference>
<comment type="subcellular location">
    <subcellularLocation>
        <location evidence="1">Cell envelope</location>
    </subcellularLocation>
</comment>
<dbReference type="InterPro" id="IPR039424">
    <property type="entry name" value="SBP_5"/>
</dbReference>
<keyword evidence="7" id="KW-1185">Reference proteome</keyword>
<dbReference type="RefSeq" id="WP_180089663.1">
    <property type="nucleotide sequence ID" value="NZ_JACCGK010000001.1"/>
</dbReference>
<dbReference type="CDD" id="cd08503">
    <property type="entry name" value="PBP2_NikA_DppA_OppA_like_17"/>
    <property type="match status" value="1"/>
</dbReference>
<evidence type="ECO:0000256" key="2">
    <source>
        <dbReference type="ARBA" id="ARBA00005695"/>
    </source>
</evidence>
<dbReference type="GO" id="GO:0043190">
    <property type="term" value="C:ATP-binding cassette (ABC) transporter complex"/>
    <property type="evidence" value="ECO:0007669"/>
    <property type="project" value="InterPro"/>
</dbReference>
<evidence type="ECO:0000313" key="7">
    <source>
        <dbReference type="Proteomes" id="UP000520876"/>
    </source>
</evidence>
<evidence type="ECO:0000259" key="5">
    <source>
        <dbReference type="Pfam" id="PF00496"/>
    </source>
</evidence>
<feature type="domain" description="Solute-binding protein family 5" evidence="5">
    <location>
        <begin position="114"/>
        <end position="457"/>
    </location>
</feature>
<accession>A0A7Z0SK49</accession>
<name>A0A7Z0SK49_9GAMM</name>
<gene>
    <name evidence="6" type="ORF">HZU72_00740</name>
</gene>
<dbReference type="InterPro" id="IPR000914">
    <property type="entry name" value="SBP_5_dom"/>
</dbReference>
<dbReference type="PROSITE" id="PS51318">
    <property type="entry name" value="TAT"/>
    <property type="match status" value="1"/>
</dbReference>
<reference evidence="6 7" key="1">
    <citation type="submission" date="2020-07" db="EMBL/GenBank/DDBJ databases">
        <title>Halomonas sp. QX-2 draft genome sequence.</title>
        <authorList>
            <person name="Qiu X."/>
        </authorList>
    </citation>
    <scope>NUCLEOTIDE SEQUENCE [LARGE SCALE GENOMIC DNA]</scope>
    <source>
        <strain evidence="6 7">QX-2</strain>
    </source>
</reference>
<evidence type="ECO:0000256" key="1">
    <source>
        <dbReference type="ARBA" id="ARBA00004196"/>
    </source>
</evidence>
<evidence type="ECO:0000256" key="3">
    <source>
        <dbReference type="ARBA" id="ARBA00022448"/>
    </source>
</evidence>
<dbReference type="Gene3D" id="3.10.105.10">
    <property type="entry name" value="Dipeptide-binding Protein, Domain 3"/>
    <property type="match status" value="1"/>
</dbReference>
<dbReference type="InterPro" id="IPR030678">
    <property type="entry name" value="Peptide/Ni-bd"/>
</dbReference>
<dbReference type="EMBL" id="JACCGK010000001">
    <property type="protein sequence ID" value="NYT70957.1"/>
    <property type="molecule type" value="Genomic_DNA"/>
</dbReference>
<dbReference type="PIRSF" id="PIRSF002741">
    <property type="entry name" value="MppA"/>
    <property type="match status" value="1"/>
</dbReference>
<dbReference type="Gene3D" id="3.90.76.10">
    <property type="entry name" value="Dipeptide-binding Protein, Domain 1"/>
    <property type="match status" value="1"/>
</dbReference>
<dbReference type="PANTHER" id="PTHR30290">
    <property type="entry name" value="PERIPLASMIC BINDING COMPONENT OF ABC TRANSPORTER"/>
    <property type="match status" value="1"/>
</dbReference>
<dbReference type="GO" id="GO:1904680">
    <property type="term" value="F:peptide transmembrane transporter activity"/>
    <property type="evidence" value="ECO:0007669"/>
    <property type="project" value="TreeGrafter"/>
</dbReference>
<dbReference type="GO" id="GO:0015833">
    <property type="term" value="P:peptide transport"/>
    <property type="evidence" value="ECO:0007669"/>
    <property type="project" value="TreeGrafter"/>
</dbReference>
<sequence length="546" mass="59871">MTREKNPNDLFVSPEQSMQVYNAMQRGLSRREAMKVIGAAGVFAAASGAFPGFSSAWAADSESATPQYGGSIRVAAHSASTKDTLDPALGATAIDYVRAYMFYNGLTQYDEDLTPQPCLAESFENTDNGSHWIFTLRRGVTFHDGKPLTPQDVIFSIMRHKDPATGSKVASMVEQIDSIRALDDQRVELNLSSPNIELPSILAVSHLVIVADGTTDFSKGLGTGAFKCQEFTPGVRSIGVRNENYWRDGYPYLDSIEVVGISDESSRVNALLSGDVQMINEVSGNSAERLKTSDGYQVKATNAGNYTDLVMRFDQQPTSRPEFREAMKYLFDREQIKRVALRGYGEVANDQPIISSSPYHFDGLPQREYDPERAASLLAKAGVSGATVPLVASPAASSSEDMAVLLQQSAAQAGLNLNINRVPSDGYWSNHWMKHPLGFGNINPRPTANILLSQFFLSSAAWNESGWQNEQFDQLVIASRGEPDEATRKQMYADMQTMIHEEGGIGIPVFLSSIEGFDGRIGGMDRTVPLGSFMGYMFAEHIWWKG</sequence>
<dbReference type="PANTHER" id="PTHR30290:SF10">
    <property type="entry name" value="PERIPLASMIC OLIGOPEPTIDE-BINDING PROTEIN-RELATED"/>
    <property type="match status" value="1"/>
</dbReference>
<evidence type="ECO:0000256" key="4">
    <source>
        <dbReference type="ARBA" id="ARBA00022729"/>
    </source>
</evidence>
<organism evidence="6 7">
    <name type="scientific">Vreelandella sedimenti</name>
    <dbReference type="NCBI Taxonomy" id="2729618"/>
    <lineage>
        <taxon>Bacteria</taxon>
        <taxon>Pseudomonadati</taxon>
        <taxon>Pseudomonadota</taxon>
        <taxon>Gammaproteobacteria</taxon>
        <taxon>Oceanospirillales</taxon>
        <taxon>Halomonadaceae</taxon>
        <taxon>Vreelandella</taxon>
    </lineage>
</organism>
<evidence type="ECO:0000313" key="6">
    <source>
        <dbReference type="EMBL" id="NYT70957.1"/>
    </source>
</evidence>
<dbReference type="Proteomes" id="UP000520876">
    <property type="component" value="Unassembled WGS sequence"/>
</dbReference>
<dbReference type="GO" id="GO:0030288">
    <property type="term" value="C:outer membrane-bounded periplasmic space"/>
    <property type="evidence" value="ECO:0007669"/>
    <property type="project" value="UniProtKB-ARBA"/>
</dbReference>
<dbReference type="AlphaFoldDB" id="A0A7Z0SK49"/>
<comment type="similarity">
    <text evidence="2">Belongs to the bacterial solute-binding protein 5 family.</text>
</comment>
<comment type="caution">
    <text evidence="6">The sequence shown here is derived from an EMBL/GenBank/DDBJ whole genome shotgun (WGS) entry which is preliminary data.</text>
</comment>
<keyword evidence="3" id="KW-0813">Transport</keyword>
<proteinExistence type="inferred from homology"/>
<dbReference type="Gene3D" id="3.40.190.10">
    <property type="entry name" value="Periplasmic binding protein-like II"/>
    <property type="match status" value="1"/>
</dbReference>
<dbReference type="InterPro" id="IPR006311">
    <property type="entry name" value="TAT_signal"/>
</dbReference>